<sequence>MALSQDLPPKGGYAPIQWKRNLPSRGFRPGIYFAIVTGICGYGFYKLIAGIRERNELARERQWGRIYLMPLLEAEADRDAYRRITSLRAKEQEVMADVADFDATKSVYNDPKFRKPAVIGFPKF</sequence>
<dbReference type="Pfam" id="PF06212">
    <property type="entry name" value="GRIM-19"/>
    <property type="match status" value="1"/>
</dbReference>
<keyword evidence="9 11" id="KW-0496">Mitochondrion</keyword>
<comment type="caution">
    <text evidence="12">The sequence shown here is derived from an EMBL/GenBank/DDBJ whole genome shotgun (WGS) entry which is preliminary data.</text>
</comment>
<proteinExistence type="inferred from homology"/>
<evidence type="ECO:0000256" key="9">
    <source>
        <dbReference type="ARBA" id="ARBA00023128"/>
    </source>
</evidence>
<evidence type="ECO:0000256" key="5">
    <source>
        <dbReference type="ARBA" id="ARBA00022692"/>
    </source>
</evidence>
<dbReference type="GeneID" id="36515290"/>
<evidence type="ECO:0000256" key="1">
    <source>
        <dbReference type="ARBA" id="ARBA00004298"/>
    </source>
</evidence>
<dbReference type="PANTHER" id="PTHR12966:SF0">
    <property type="entry name" value="NADH DEHYDROGENASE [UBIQUINONE] 1 ALPHA SUBCOMPLEX SUBUNIT 13"/>
    <property type="match status" value="1"/>
</dbReference>
<dbReference type="InterPro" id="IPR009346">
    <property type="entry name" value="GRIM-19"/>
</dbReference>
<evidence type="ECO:0000256" key="11">
    <source>
        <dbReference type="RuleBase" id="RU368034"/>
    </source>
</evidence>
<dbReference type="AlphaFoldDB" id="A0A2T0FG02"/>
<dbReference type="GO" id="GO:0045271">
    <property type="term" value="C:respiratory chain complex I"/>
    <property type="evidence" value="ECO:0007669"/>
    <property type="project" value="UniProtKB-UniRule"/>
</dbReference>
<accession>A0A2T0FG02</accession>
<dbReference type="GO" id="GO:0005743">
    <property type="term" value="C:mitochondrial inner membrane"/>
    <property type="evidence" value="ECO:0007669"/>
    <property type="project" value="UniProtKB-SubCell"/>
</dbReference>
<dbReference type="Proteomes" id="UP000238350">
    <property type="component" value="Unassembled WGS sequence"/>
</dbReference>
<comment type="function">
    <text evidence="11">Complex I functions in the transfer of electrons from NADH to the respiratory chain. Accessory subunit of the mitochondrial membrane respiratory chain NADH dehydrogenase (Complex I), that is believed not to be involved in catalysis.</text>
</comment>
<dbReference type="STRING" id="45607.A0A2T0FG02"/>
<comment type="similarity">
    <text evidence="2 11">Belongs to the complex I NDUFA13 subunit family.</text>
</comment>
<organism evidence="12 13">
    <name type="scientific">Wickerhamiella sorbophila</name>
    <dbReference type="NCBI Taxonomy" id="45607"/>
    <lineage>
        <taxon>Eukaryota</taxon>
        <taxon>Fungi</taxon>
        <taxon>Dikarya</taxon>
        <taxon>Ascomycota</taxon>
        <taxon>Saccharomycotina</taxon>
        <taxon>Dipodascomycetes</taxon>
        <taxon>Dipodascales</taxon>
        <taxon>Trichomonascaceae</taxon>
        <taxon>Wickerhamiella</taxon>
    </lineage>
</organism>
<keyword evidence="10 11" id="KW-0472">Membrane</keyword>
<keyword evidence="5 11" id="KW-0812">Transmembrane</keyword>
<dbReference type="EMBL" id="NDIQ01000001">
    <property type="protein sequence ID" value="PRT53921.1"/>
    <property type="molecule type" value="Genomic_DNA"/>
</dbReference>
<dbReference type="OrthoDB" id="3308at2759"/>
<keyword evidence="4 11" id="KW-0679">Respiratory chain</keyword>
<evidence type="ECO:0000256" key="7">
    <source>
        <dbReference type="ARBA" id="ARBA00022982"/>
    </source>
</evidence>
<keyword evidence="7 11" id="KW-0249">Electron transport</keyword>
<evidence type="ECO:0000256" key="6">
    <source>
        <dbReference type="ARBA" id="ARBA00022792"/>
    </source>
</evidence>
<evidence type="ECO:0000256" key="3">
    <source>
        <dbReference type="ARBA" id="ARBA00022448"/>
    </source>
</evidence>
<evidence type="ECO:0000313" key="13">
    <source>
        <dbReference type="Proteomes" id="UP000238350"/>
    </source>
</evidence>
<name>A0A2T0FG02_9ASCO</name>
<evidence type="ECO:0000313" key="12">
    <source>
        <dbReference type="EMBL" id="PRT53921.1"/>
    </source>
</evidence>
<comment type="subcellular location">
    <subcellularLocation>
        <location evidence="1 11">Mitochondrion inner membrane</location>
        <topology evidence="1 11">Single-pass membrane protein</topology>
        <orientation evidence="1 11">Matrix side</orientation>
    </subcellularLocation>
</comment>
<dbReference type="PANTHER" id="PTHR12966">
    <property type="entry name" value="NADH DEHYDROGENASE UBIQUINONE 1 ALPHA SUBCOMPLEX SUBUNIT 13"/>
    <property type="match status" value="1"/>
</dbReference>
<gene>
    <name evidence="12" type="ORF">B9G98_01541</name>
</gene>
<evidence type="ECO:0000256" key="8">
    <source>
        <dbReference type="ARBA" id="ARBA00022989"/>
    </source>
</evidence>
<evidence type="ECO:0000256" key="10">
    <source>
        <dbReference type="ARBA" id="ARBA00023136"/>
    </source>
</evidence>
<keyword evidence="12" id="KW-0830">Ubiquinone</keyword>
<protein>
    <recommendedName>
        <fullName evidence="11">NADH dehydrogenase [ubiquinone] 1 alpha subcomplex subunit 13</fullName>
    </recommendedName>
</protein>
<evidence type="ECO:0000256" key="2">
    <source>
        <dbReference type="ARBA" id="ARBA00007312"/>
    </source>
</evidence>
<reference evidence="12 13" key="1">
    <citation type="submission" date="2017-04" db="EMBL/GenBank/DDBJ databases">
        <title>Genome sequencing of [Candida] sorbophila.</title>
        <authorList>
            <person name="Ahn J.O."/>
        </authorList>
    </citation>
    <scope>NUCLEOTIDE SEQUENCE [LARGE SCALE GENOMIC DNA]</scope>
    <source>
        <strain evidence="12 13">DS02</strain>
    </source>
</reference>
<dbReference type="RefSeq" id="XP_024663867.1">
    <property type="nucleotide sequence ID" value="XM_024808099.1"/>
</dbReference>
<keyword evidence="13" id="KW-1185">Reference proteome</keyword>
<keyword evidence="8 11" id="KW-1133">Transmembrane helix</keyword>
<evidence type="ECO:0000256" key="4">
    <source>
        <dbReference type="ARBA" id="ARBA00022660"/>
    </source>
</evidence>
<keyword evidence="3 11" id="KW-0813">Transport</keyword>
<keyword evidence="6 11" id="KW-0999">Mitochondrion inner membrane</keyword>
<feature type="transmembrane region" description="Helical" evidence="11">
    <location>
        <begin position="31"/>
        <end position="51"/>
    </location>
</feature>